<accession>A0ABP5EST0</accession>
<dbReference type="EMBL" id="BAAAPC010000014">
    <property type="protein sequence ID" value="GAA2004400.1"/>
    <property type="molecule type" value="Genomic_DNA"/>
</dbReference>
<feature type="domain" description="Helix-turn-helix" evidence="1">
    <location>
        <begin position="13"/>
        <end position="55"/>
    </location>
</feature>
<protein>
    <recommendedName>
        <fullName evidence="1">Helix-turn-helix domain-containing protein</fullName>
    </recommendedName>
</protein>
<dbReference type="InterPro" id="IPR041657">
    <property type="entry name" value="HTH_17"/>
</dbReference>
<proteinExistence type="predicted"/>
<reference evidence="3" key="1">
    <citation type="journal article" date="2019" name="Int. J. Syst. Evol. Microbiol.">
        <title>The Global Catalogue of Microorganisms (GCM) 10K type strain sequencing project: providing services to taxonomists for standard genome sequencing and annotation.</title>
        <authorList>
            <consortium name="The Broad Institute Genomics Platform"/>
            <consortium name="The Broad Institute Genome Sequencing Center for Infectious Disease"/>
            <person name="Wu L."/>
            <person name="Ma J."/>
        </authorList>
    </citation>
    <scope>NUCLEOTIDE SEQUENCE [LARGE SCALE GENOMIC DNA]</scope>
    <source>
        <strain evidence="3">JCM 15313</strain>
    </source>
</reference>
<evidence type="ECO:0000259" key="1">
    <source>
        <dbReference type="Pfam" id="PF12728"/>
    </source>
</evidence>
<organism evidence="2 3">
    <name type="scientific">Nocardiopsis rhodophaea</name>
    <dbReference type="NCBI Taxonomy" id="280238"/>
    <lineage>
        <taxon>Bacteria</taxon>
        <taxon>Bacillati</taxon>
        <taxon>Actinomycetota</taxon>
        <taxon>Actinomycetes</taxon>
        <taxon>Streptosporangiales</taxon>
        <taxon>Nocardiopsidaceae</taxon>
        <taxon>Nocardiopsis</taxon>
    </lineage>
</organism>
<evidence type="ECO:0000313" key="3">
    <source>
        <dbReference type="Proteomes" id="UP001501585"/>
    </source>
</evidence>
<keyword evidence="3" id="KW-1185">Reference proteome</keyword>
<dbReference type="Pfam" id="PF12728">
    <property type="entry name" value="HTH_17"/>
    <property type="match status" value="1"/>
</dbReference>
<dbReference type="RefSeq" id="WP_344163798.1">
    <property type="nucleotide sequence ID" value="NZ_BAAAPC010000014.1"/>
</dbReference>
<name>A0ABP5EST0_9ACTN</name>
<dbReference type="InterPro" id="IPR010093">
    <property type="entry name" value="SinI_DNA-bd"/>
</dbReference>
<sequence length="65" mass="6956">MSIDELRSQLFATVAEAASVLRSDERTVRRAIEAGHIPAVKVSNKTLIPVQALLKLAGLDLDDAA</sequence>
<evidence type="ECO:0000313" key="2">
    <source>
        <dbReference type="EMBL" id="GAA2004400.1"/>
    </source>
</evidence>
<dbReference type="Proteomes" id="UP001501585">
    <property type="component" value="Unassembled WGS sequence"/>
</dbReference>
<dbReference type="NCBIfam" id="TIGR01764">
    <property type="entry name" value="excise"/>
    <property type="match status" value="1"/>
</dbReference>
<comment type="caution">
    <text evidence="2">The sequence shown here is derived from an EMBL/GenBank/DDBJ whole genome shotgun (WGS) entry which is preliminary data.</text>
</comment>
<gene>
    <name evidence="2" type="ORF">GCM10009799_34540</name>
</gene>